<feature type="compositionally biased region" description="Low complexity" evidence="1">
    <location>
        <begin position="350"/>
        <end position="382"/>
    </location>
</feature>
<keyword evidence="2" id="KW-0812">Transmembrane</keyword>
<evidence type="ECO:0000313" key="3">
    <source>
        <dbReference type="EMBL" id="QDV22722.1"/>
    </source>
</evidence>
<dbReference type="AlphaFoldDB" id="A0A518G2B2"/>
<evidence type="ECO:0000256" key="2">
    <source>
        <dbReference type="SAM" id="Phobius"/>
    </source>
</evidence>
<feature type="transmembrane region" description="Helical" evidence="2">
    <location>
        <begin position="311"/>
        <end position="332"/>
    </location>
</feature>
<dbReference type="RefSeq" id="WP_145074702.1">
    <property type="nucleotide sequence ID" value="NZ_CP036298.1"/>
</dbReference>
<name>A0A518G2B2_9BACT</name>
<proteinExistence type="predicted"/>
<dbReference type="KEGG" id="ahel:Q31a_10080"/>
<protein>
    <recommendedName>
        <fullName evidence="5">Transmembrane protein</fullName>
    </recommendedName>
</protein>
<dbReference type="OrthoDB" id="260428at2"/>
<feature type="region of interest" description="Disordered" evidence="1">
    <location>
        <begin position="350"/>
        <end position="390"/>
    </location>
</feature>
<feature type="transmembrane region" description="Helical" evidence="2">
    <location>
        <begin position="161"/>
        <end position="181"/>
    </location>
</feature>
<sequence length="390" mass="42400">MTHSVEETPFEDRHIPRVEISWDRSAWWWYPLTRAIHPAMRAFALVLSLVAILVAVGGWRLGDWLLSPAWQASGQAIVAAPTAFSWQLGGALERFFSEFQTFEQFGIRELGFVTFQLVWQTLTFALFGGVIARRGAVELGQRTVAAWGESVRLVSSRWASYLWSSGMHLVGICALLIPVFLLGVVARFGAVGATIGAVGVLACFPLVFAIGRMVVSAVVGFPLSVVAISLERKADAFEGFSRSNAYFFQRPIEAAICILALLAIGSVGGQLVFWSLHAGWFFVSHSFVFTAGGVTDASRFGLVLGGQLTEWLVAAYWFSFFWTGAAATYLILRKSVDHTELDEMELLESPIEESLPAIPTAAERTAASTTTPPSSTDQDATSESPGSESS</sequence>
<evidence type="ECO:0000313" key="4">
    <source>
        <dbReference type="Proteomes" id="UP000318017"/>
    </source>
</evidence>
<feature type="transmembrane region" description="Helical" evidence="2">
    <location>
        <begin position="110"/>
        <end position="132"/>
    </location>
</feature>
<keyword evidence="2" id="KW-1133">Transmembrane helix</keyword>
<feature type="transmembrane region" description="Helical" evidence="2">
    <location>
        <begin position="188"/>
        <end position="208"/>
    </location>
</feature>
<feature type="transmembrane region" description="Helical" evidence="2">
    <location>
        <begin position="252"/>
        <end position="276"/>
    </location>
</feature>
<organism evidence="3 4">
    <name type="scientific">Aureliella helgolandensis</name>
    <dbReference type="NCBI Taxonomy" id="2527968"/>
    <lineage>
        <taxon>Bacteria</taxon>
        <taxon>Pseudomonadati</taxon>
        <taxon>Planctomycetota</taxon>
        <taxon>Planctomycetia</taxon>
        <taxon>Pirellulales</taxon>
        <taxon>Pirellulaceae</taxon>
        <taxon>Aureliella</taxon>
    </lineage>
</organism>
<keyword evidence="2" id="KW-0472">Membrane</keyword>
<evidence type="ECO:0008006" key="5">
    <source>
        <dbReference type="Google" id="ProtNLM"/>
    </source>
</evidence>
<evidence type="ECO:0000256" key="1">
    <source>
        <dbReference type="SAM" id="MobiDB-lite"/>
    </source>
</evidence>
<gene>
    <name evidence="3" type="ORF">Q31a_10080</name>
</gene>
<accession>A0A518G2B2</accession>
<feature type="transmembrane region" description="Helical" evidence="2">
    <location>
        <begin position="42"/>
        <end position="62"/>
    </location>
</feature>
<dbReference type="EMBL" id="CP036298">
    <property type="protein sequence ID" value="QDV22722.1"/>
    <property type="molecule type" value="Genomic_DNA"/>
</dbReference>
<dbReference type="Proteomes" id="UP000318017">
    <property type="component" value="Chromosome"/>
</dbReference>
<reference evidence="3 4" key="1">
    <citation type="submission" date="2019-02" db="EMBL/GenBank/DDBJ databases">
        <title>Deep-cultivation of Planctomycetes and their phenomic and genomic characterization uncovers novel biology.</title>
        <authorList>
            <person name="Wiegand S."/>
            <person name="Jogler M."/>
            <person name="Boedeker C."/>
            <person name="Pinto D."/>
            <person name="Vollmers J."/>
            <person name="Rivas-Marin E."/>
            <person name="Kohn T."/>
            <person name="Peeters S.H."/>
            <person name="Heuer A."/>
            <person name="Rast P."/>
            <person name="Oberbeckmann S."/>
            <person name="Bunk B."/>
            <person name="Jeske O."/>
            <person name="Meyerdierks A."/>
            <person name="Storesund J.E."/>
            <person name="Kallscheuer N."/>
            <person name="Luecker S."/>
            <person name="Lage O.M."/>
            <person name="Pohl T."/>
            <person name="Merkel B.J."/>
            <person name="Hornburger P."/>
            <person name="Mueller R.-W."/>
            <person name="Bruemmer F."/>
            <person name="Labrenz M."/>
            <person name="Spormann A.M."/>
            <person name="Op den Camp H."/>
            <person name="Overmann J."/>
            <person name="Amann R."/>
            <person name="Jetten M.S.M."/>
            <person name="Mascher T."/>
            <person name="Medema M.H."/>
            <person name="Devos D.P."/>
            <person name="Kaster A.-K."/>
            <person name="Ovreas L."/>
            <person name="Rohde M."/>
            <person name="Galperin M.Y."/>
            <person name="Jogler C."/>
        </authorList>
    </citation>
    <scope>NUCLEOTIDE SEQUENCE [LARGE SCALE GENOMIC DNA]</scope>
    <source>
        <strain evidence="3 4">Q31a</strain>
    </source>
</reference>
<keyword evidence="4" id="KW-1185">Reference proteome</keyword>